<name>A0A9D2BXP8_9FIRM</name>
<sequence length="538" mass="58483">MLCAHCHTPCSDGQVFCPHCGDALQAAGGTVEGEVSTFAAGVVENQVETLPGKSAPRRLNLGRRGVLAAGAVCLLAAAGVAAALLLPHGMEGIQTGQMHLISSNTRNRNTEAFYYDGTLMAGLEEGLTTARSFLDGSSRLVLEEGYFKGVLTQEGLRELSLPIGNLYTTAYAADGSVLYYATDDGELWRQPLPEGEGERLLEGASFSGSMVLSPSGDALAYEDEEEVWHLVQGTRQEELPLETGAQVMAVSDGGNYIYYFHAVDGGAHYTYQYDSVLSYMQNSVLFCWDGTSSRLIAPSMANIMVSNRTGDQLLLLGKETYLAEGGDNRHFADYVVPMWMYRGVGDLAGSFTNNQVTVMDCADLTSVLFYSVAEQRLCRIRDGALVTVAEEATKPLSDATGEKVWYLQDGAIWRVDGGGKPRQIWADAGSYAVLDGVNPEGDVLLYENRKGLWLLRQGGSPQWLSEKCRGTIPYWEGFYYWTDSGLFYCDWEGNQRELEELSGLTGLSYTSGSLPEVEGSDGKVWFLLPQGQAVQVPS</sequence>
<keyword evidence="1" id="KW-0472">Membrane</keyword>
<reference evidence="2" key="2">
    <citation type="submission" date="2021-04" db="EMBL/GenBank/DDBJ databases">
        <authorList>
            <person name="Gilroy R."/>
        </authorList>
    </citation>
    <scope>NUCLEOTIDE SEQUENCE</scope>
    <source>
        <strain evidence="2">ChiBcec16_6824</strain>
    </source>
</reference>
<accession>A0A9D2BXP8</accession>
<dbReference type="InterPro" id="IPR011042">
    <property type="entry name" value="6-blade_b-propeller_TolB-like"/>
</dbReference>
<protein>
    <submittedName>
        <fullName evidence="2">Zinc ribbon domain-containing protein</fullName>
    </submittedName>
</protein>
<dbReference type="SUPFAM" id="SSF69304">
    <property type="entry name" value="Tricorn protease N-terminal domain"/>
    <property type="match status" value="1"/>
</dbReference>
<organism evidence="2 3">
    <name type="scientific">Candidatus Flavonifractor merdigallinarum</name>
    <dbReference type="NCBI Taxonomy" id="2838589"/>
    <lineage>
        <taxon>Bacteria</taxon>
        <taxon>Bacillati</taxon>
        <taxon>Bacillota</taxon>
        <taxon>Clostridia</taxon>
        <taxon>Eubacteriales</taxon>
        <taxon>Oscillospiraceae</taxon>
        <taxon>Flavonifractor</taxon>
    </lineage>
</organism>
<dbReference type="AlphaFoldDB" id="A0A9D2BXP8"/>
<feature type="transmembrane region" description="Helical" evidence="1">
    <location>
        <begin position="66"/>
        <end position="86"/>
    </location>
</feature>
<reference evidence="2" key="1">
    <citation type="journal article" date="2021" name="PeerJ">
        <title>Extensive microbial diversity within the chicken gut microbiome revealed by metagenomics and culture.</title>
        <authorList>
            <person name="Gilroy R."/>
            <person name="Ravi A."/>
            <person name="Getino M."/>
            <person name="Pursley I."/>
            <person name="Horton D.L."/>
            <person name="Alikhan N.F."/>
            <person name="Baker D."/>
            <person name="Gharbi K."/>
            <person name="Hall N."/>
            <person name="Watson M."/>
            <person name="Adriaenssens E.M."/>
            <person name="Foster-Nyarko E."/>
            <person name="Jarju S."/>
            <person name="Secka A."/>
            <person name="Antonio M."/>
            <person name="Oren A."/>
            <person name="Chaudhuri R.R."/>
            <person name="La Ragione R."/>
            <person name="Hildebrand F."/>
            <person name="Pallen M.J."/>
        </authorList>
    </citation>
    <scope>NUCLEOTIDE SEQUENCE</scope>
    <source>
        <strain evidence="2">ChiBcec16_6824</strain>
    </source>
</reference>
<keyword evidence="1" id="KW-1133">Transmembrane helix</keyword>
<keyword evidence="1" id="KW-0812">Transmembrane</keyword>
<dbReference type="EMBL" id="DXDX01000013">
    <property type="protein sequence ID" value="HIY20402.1"/>
    <property type="molecule type" value="Genomic_DNA"/>
</dbReference>
<proteinExistence type="predicted"/>
<dbReference type="Proteomes" id="UP000823868">
    <property type="component" value="Unassembled WGS sequence"/>
</dbReference>
<comment type="caution">
    <text evidence="2">The sequence shown here is derived from an EMBL/GenBank/DDBJ whole genome shotgun (WGS) entry which is preliminary data.</text>
</comment>
<gene>
    <name evidence="2" type="ORF">H9841_00685</name>
</gene>
<evidence type="ECO:0000313" key="3">
    <source>
        <dbReference type="Proteomes" id="UP000823868"/>
    </source>
</evidence>
<evidence type="ECO:0000256" key="1">
    <source>
        <dbReference type="SAM" id="Phobius"/>
    </source>
</evidence>
<evidence type="ECO:0000313" key="2">
    <source>
        <dbReference type="EMBL" id="HIY20402.1"/>
    </source>
</evidence>
<dbReference type="Gene3D" id="2.120.10.30">
    <property type="entry name" value="TolB, C-terminal domain"/>
    <property type="match status" value="1"/>
</dbReference>